<dbReference type="GO" id="GO:0009432">
    <property type="term" value="P:SOS response"/>
    <property type="evidence" value="ECO:0007669"/>
    <property type="project" value="TreeGrafter"/>
</dbReference>
<evidence type="ECO:0000259" key="9">
    <source>
        <dbReference type="Pfam" id="PF03104"/>
    </source>
</evidence>
<proteinExistence type="inferred from homology"/>
<dbReference type="GO" id="GO:0008296">
    <property type="term" value="F:3'-5'-DNA exonuclease activity"/>
    <property type="evidence" value="ECO:0007669"/>
    <property type="project" value="TreeGrafter"/>
</dbReference>
<dbReference type="AlphaFoldDB" id="A0A853I9M0"/>
<accession>A0A853I9M0</accession>
<dbReference type="SMART" id="SM00486">
    <property type="entry name" value="POLBc"/>
    <property type="match status" value="1"/>
</dbReference>
<dbReference type="FunFam" id="3.90.1600.10:FF:000030">
    <property type="entry name" value="DNA polymerase II"/>
    <property type="match status" value="1"/>
</dbReference>
<dbReference type="InterPro" id="IPR042087">
    <property type="entry name" value="DNA_pol_B_thumb"/>
</dbReference>
<dbReference type="PANTHER" id="PTHR10322:SF23">
    <property type="entry name" value="DNA POLYMERASE DELTA CATALYTIC SUBUNIT"/>
    <property type="match status" value="1"/>
</dbReference>
<dbReference type="InterPro" id="IPR017964">
    <property type="entry name" value="DNA-dir_DNA_pol_B_CS"/>
</dbReference>
<dbReference type="Gene3D" id="1.10.132.60">
    <property type="entry name" value="DNA polymerase family B, C-terminal domain"/>
    <property type="match status" value="1"/>
</dbReference>
<dbReference type="InterPro" id="IPR012337">
    <property type="entry name" value="RNaseH-like_sf"/>
</dbReference>
<dbReference type="InterPro" id="IPR043502">
    <property type="entry name" value="DNA/RNA_pol_sf"/>
</dbReference>
<evidence type="ECO:0000256" key="7">
    <source>
        <dbReference type="RuleBase" id="RU000442"/>
    </source>
</evidence>
<gene>
    <name evidence="10" type="ORF">H0A36_11130</name>
</gene>
<dbReference type="InterPro" id="IPR006133">
    <property type="entry name" value="DNA-dir_DNA_pol_B_exonuc"/>
</dbReference>
<dbReference type="InterPro" id="IPR006134">
    <property type="entry name" value="DNA-dir_DNA_pol_B_multi_dom"/>
</dbReference>
<dbReference type="CDD" id="cd05537">
    <property type="entry name" value="POLBc_Pol_II"/>
    <property type="match status" value="1"/>
</dbReference>
<dbReference type="Gene3D" id="3.30.70.2250">
    <property type="match status" value="1"/>
</dbReference>
<comment type="similarity">
    <text evidence="1 7">Belongs to the DNA polymerase type-B family.</text>
</comment>
<dbReference type="SUPFAM" id="SSF56672">
    <property type="entry name" value="DNA/RNA polymerases"/>
    <property type="match status" value="1"/>
</dbReference>
<evidence type="ECO:0000313" key="10">
    <source>
        <dbReference type="EMBL" id="NYZ66561.1"/>
    </source>
</evidence>
<evidence type="ECO:0000256" key="6">
    <source>
        <dbReference type="ARBA" id="ARBA00049244"/>
    </source>
</evidence>
<keyword evidence="2 7" id="KW-0808">Transferase</keyword>
<dbReference type="Proteomes" id="UP000569732">
    <property type="component" value="Unassembled WGS sequence"/>
</dbReference>
<dbReference type="GO" id="GO:0000166">
    <property type="term" value="F:nucleotide binding"/>
    <property type="evidence" value="ECO:0007669"/>
    <property type="project" value="InterPro"/>
</dbReference>
<dbReference type="Gene3D" id="3.30.420.10">
    <property type="entry name" value="Ribonuclease H-like superfamily/Ribonuclease H"/>
    <property type="match status" value="1"/>
</dbReference>
<sequence>MADILDGFLITRQWSDITDTTGNTHLQLSFWLTTCQGPVLLRYINQPAVFFIESNYIEQARYILSSHIPKNSWNDKPITLKTFQGNAIHAVYFNQQRFLYDARRLLKEQGIVPLEADIQPTDRFLMERFITGAFSISGTFLQKNGFLETINPKVKPSRYQPSYTILSLDIETAITGNQLYSIGLISTCSPTPQQTQQYVFMLGNNDCHTTKPDYLYFCHDEAALMTQFISTVQTIDPDIIIGWNVINFDFRFLQRVADRLHIPLKLGRNNTLLDWRQSRTNSEHYILTLPGRLVLDGIDTLKSATYSFESFSLEKVANEVLQRGKLIQSEDNRGKEITQLFEQDKEALAAYNLEDCQLVWDIFQATELIEFAIERAQLTGLAMDRFGGSVAAFDNRYLPRLHRAGYIAPNIPDNPQGVGSPGGYVMDSFPGIYNHVLVLDFKSLYPSIIRTFKIDPLGLIKGIESCQTTPKADKTETSIENKETFVPGFNGAVFSKQENILPDIIGELWAARDEAKLHNHTAMSQAIKILMNSFYGVLGTPGCRFFDYRLPSSITLRGHFILYETKALIEQKGYQVIYGDTDSVFVSLKGYHPNIAPDTIKDIGKQLAKALNQWWANYLYQEYKIESYLEIQFETHFKRFIMPTIRGSEKGSKKRYAGLAINKNNESELIFKGLETVRTDWTPLARKFQRELYRRIFHNEPYQDYIRSLIADIYAGDNDQLLIYRKRIRRRLVDYQKNIPPHVQAAKLAELRRQQANKPPKYHRGGWIEYCLTTSGPEPVEYLQSPLDYDLYIERQIMPIADSILHFLDTSFSEIIDKQIGLFD</sequence>
<comment type="catalytic activity">
    <reaction evidence="6 7">
        <text>DNA(n) + a 2'-deoxyribonucleoside 5'-triphosphate = DNA(n+1) + diphosphate</text>
        <dbReference type="Rhea" id="RHEA:22508"/>
        <dbReference type="Rhea" id="RHEA-COMP:17339"/>
        <dbReference type="Rhea" id="RHEA-COMP:17340"/>
        <dbReference type="ChEBI" id="CHEBI:33019"/>
        <dbReference type="ChEBI" id="CHEBI:61560"/>
        <dbReference type="ChEBI" id="CHEBI:173112"/>
        <dbReference type="EC" id="2.7.7.7"/>
    </reaction>
</comment>
<feature type="domain" description="DNA-directed DNA polymerase family B exonuclease" evidence="9">
    <location>
        <begin position="115"/>
        <end position="316"/>
    </location>
</feature>
<keyword evidence="5 7" id="KW-0238">DNA-binding</keyword>
<dbReference type="GO" id="GO:0045004">
    <property type="term" value="P:DNA replication proofreading"/>
    <property type="evidence" value="ECO:0007669"/>
    <property type="project" value="TreeGrafter"/>
</dbReference>
<dbReference type="EC" id="2.7.7.7" evidence="7"/>
<name>A0A853I9M0_9GAMM</name>
<keyword evidence="11" id="KW-1185">Reference proteome</keyword>
<dbReference type="PANTHER" id="PTHR10322">
    <property type="entry name" value="DNA POLYMERASE CATALYTIC SUBUNIT"/>
    <property type="match status" value="1"/>
</dbReference>
<comment type="caution">
    <text evidence="10">The sequence shown here is derived from an EMBL/GenBank/DDBJ whole genome shotgun (WGS) entry which is preliminary data.</text>
</comment>
<feature type="domain" description="DNA-directed DNA polymerase family B multifunctional" evidence="8">
    <location>
        <begin position="398"/>
        <end position="773"/>
    </location>
</feature>
<dbReference type="GO" id="GO:0003677">
    <property type="term" value="F:DNA binding"/>
    <property type="evidence" value="ECO:0007669"/>
    <property type="project" value="UniProtKB-KW"/>
</dbReference>
<dbReference type="InterPro" id="IPR023211">
    <property type="entry name" value="DNA_pol_palm_dom_sf"/>
</dbReference>
<dbReference type="GO" id="GO:0003887">
    <property type="term" value="F:DNA-directed DNA polymerase activity"/>
    <property type="evidence" value="ECO:0007669"/>
    <property type="project" value="UniProtKB-KW"/>
</dbReference>
<dbReference type="InterPro" id="IPR006172">
    <property type="entry name" value="DNA-dir_DNA_pol_B"/>
</dbReference>
<keyword evidence="4 7" id="KW-0239">DNA-directed DNA polymerase</keyword>
<organism evidence="10 11">
    <name type="scientific">Spartinivicinus marinus</name>
    <dbReference type="NCBI Taxonomy" id="2994442"/>
    <lineage>
        <taxon>Bacteria</taxon>
        <taxon>Pseudomonadati</taxon>
        <taxon>Pseudomonadota</taxon>
        <taxon>Gammaproteobacteria</taxon>
        <taxon>Oceanospirillales</taxon>
        <taxon>Zooshikellaceae</taxon>
        <taxon>Spartinivicinus</taxon>
    </lineage>
</organism>
<dbReference type="InterPro" id="IPR050240">
    <property type="entry name" value="DNA_pol_type-B"/>
</dbReference>
<dbReference type="SUPFAM" id="SSF53098">
    <property type="entry name" value="Ribonuclease H-like"/>
    <property type="match status" value="1"/>
</dbReference>
<keyword evidence="7" id="KW-0235">DNA replication</keyword>
<protein>
    <recommendedName>
        <fullName evidence="7">DNA polymerase</fullName>
        <ecNumber evidence="7">2.7.7.7</ecNumber>
    </recommendedName>
</protein>
<dbReference type="RefSeq" id="WP_180568590.1">
    <property type="nucleotide sequence ID" value="NZ_JACCKB010000015.1"/>
</dbReference>
<evidence type="ECO:0000256" key="5">
    <source>
        <dbReference type="ARBA" id="ARBA00023125"/>
    </source>
</evidence>
<evidence type="ECO:0000256" key="2">
    <source>
        <dbReference type="ARBA" id="ARBA00022679"/>
    </source>
</evidence>
<evidence type="ECO:0000313" key="11">
    <source>
        <dbReference type="Proteomes" id="UP000569732"/>
    </source>
</evidence>
<dbReference type="PRINTS" id="PR00106">
    <property type="entry name" value="DNAPOLB"/>
</dbReference>
<dbReference type="CDD" id="cd05784">
    <property type="entry name" value="DNA_polB_II_exo"/>
    <property type="match status" value="1"/>
</dbReference>
<evidence type="ECO:0000256" key="1">
    <source>
        <dbReference type="ARBA" id="ARBA00005755"/>
    </source>
</evidence>
<evidence type="ECO:0000256" key="3">
    <source>
        <dbReference type="ARBA" id="ARBA00022695"/>
    </source>
</evidence>
<dbReference type="EMBL" id="JACCKB010000015">
    <property type="protein sequence ID" value="NYZ66561.1"/>
    <property type="molecule type" value="Genomic_DNA"/>
</dbReference>
<dbReference type="Pfam" id="PF03104">
    <property type="entry name" value="DNA_pol_B_exo1"/>
    <property type="match status" value="1"/>
</dbReference>
<dbReference type="PROSITE" id="PS00116">
    <property type="entry name" value="DNA_POLYMERASE_B"/>
    <property type="match status" value="1"/>
</dbReference>
<evidence type="ECO:0000259" key="8">
    <source>
        <dbReference type="Pfam" id="PF00136"/>
    </source>
</evidence>
<dbReference type="Pfam" id="PF00136">
    <property type="entry name" value="DNA_pol_B"/>
    <property type="match status" value="1"/>
</dbReference>
<reference evidence="10 11" key="1">
    <citation type="submission" date="2020-07" db="EMBL/GenBank/DDBJ databases">
        <title>Endozoicomonas sp. nov., isolated from sediment.</title>
        <authorList>
            <person name="Gu T."/>
        </authorList>
    </citation>
    <scope>NUCLEOTIDE SEQUENCE [LARGE SCALE GENOMIC DNA]</scope>
    <source>
        <strain evidence="10 11">SM1973</strain>
    </source>
</reference>
<keyword evidence="3 7" id="KW-0548">Nucleotidyltransferase</keyword>
<dbReference type="InterPro" id="IPR036397">
    <property type="entry name" value="RNaseH_sf"/>
</dbReference>
<dbReference type="Gene3D" id="3.90.1600.10">
    <property type="entry name" value="Palm domain of DNA polymerase"/>
    <property type="match status" value="2"/>
</dbReference>
<evidence type="ECO:0000256" key="4">
    <source>
        <dbReference type="ARBA" id="ARBA00022932"/>
    </source>
</evidence>
<dbReference type="NCBIfam" id="NF004421">
    <property type="entry name" value="PRK05762.1-2"/>
    <property type="match status" value="1"/>
</dbReference>